<evidence type="ECO:0000256" key="1">
    <source>
        <dbReference type="ARBA" id="ARBA00004141"/>
    </source>
</evidence>
<dbReference type="OrthoDB" id="5973539at2759"/>
<feature type="region of interest" description="Disordered" evidence="8">
    <location>
        <begin position="656"/>
        <end position="677"/>
    </location>
</feature>
<dbReference type="CDD" id="cd00030">
    <property type="entry name" value="C2"/>
    <property type="match status" value="1"/>
</dbReference>
<evidence type="ECO:0000256" key="9">
    <source>
        <dbReference type="SAM" id="Phobius"/>
    </source>
</evidence>
<gene>
    <name evidence="11" type="ORF">EG68_03426</name>
</gene>
<feature type="compositionally biased region" description="Polar residues" evidence="8">
    <location>
        <begin position="132"/>
        <end position="141"/>
    </location>
</feature>
<dbReference type="Pfam" id="PF08372">
    <property type="entry name" value="PRT_C"/>
    <property type="match status" value="1"/>
</dbReference>
<proteinExistence type="predicted"/>
<feature type="domain" description="C2" evidence="10">
    <location>
        <begin position="700"/>
        <end position="816"/>
    </location>
</feature>
<feature type="compositionally biased region" description="Polar residues" evidence="8">
    <location>
        <begin position="149"/>
        <end position="159"/>
    </location>
</feature>
<dbReference type="GO" id="GO:0005509">
    <property type="term" value="F:calcium ion binding"/>
    <property type="evidence" value="ECO:0007669"/>
    <property type="project" value="TreeGrafter"/>
</dbReference>
<comment type="subcellular location">
    <subcellularLocation>
        <location evidence="1">Membrane</location>
        <topology evidence="1">Multi-pass membrane protein</topology>
    </subcellularLocation>
</comment>
<evidence type="ECO:0000256" key="2">
    <source>
        <dbReference type="ARBA" id="ARBA00022692"/>
    </source>
</evidence>
<evidence type="ECO:0000256" key="5">
    <source>
        <dbReference type="ARBA" id="ARBA00022837"/>
    </source>
</evidence>
<dbReference type="PROSITE" id="PS50004">
    <property type="entry name" value="C2"/>
    <property type="match status" value="2"/>
</dbReference>
<dbReference type="SUPFAM" id="SSF49562">
    <property type="entry name" value="C2 domain (Calcium/lipid-binding domain, CaLB)"/>
    <property type="match status" value="3"/>
</dbReference>
<evidence type="ECO:0000259" key="10">
    <source>
        <dbReference type="PROSITE" id="PS50004"/>
    </source>
</evidence>
<dbReference type="SMART" id="SM00239">
    <property type="entry name" value="C2"/>
    <property type="match status" value="3"/>
</dbReference>
<feature type="transmembrane region" description="Helical" evidence="9">
    <location>
        <begin position="1032"/>
        <end position="1062"/>
    </location>
</feature>
<feature type="domain" description="C2" evidence="10">
    <location>
        <begin position="216"/>
        <end position="332"/>
    </location>
</feature>
<evidence type="ECO:0000256" key="7">
    <source>
        <dbReference type="ARBA" id="ARBA00023136"/>
    </source>
</evidence>
<feature type="compositionally biased region" description="Polar residues" evidence="8">
    <location>
        <begin position="176"/>
        <end position="187"/>
    </location>
</feature>
<evidence type="ECO:0000256" key="6">
    <source>
        <dbReference type="ARBA" id="ARBA00022989"/>
    </source>
</evidence>
<dbReference type="PANTHER" id="PTHR45911:SF4">
    <property type="entry name" value="MULTIPLE C2 AND TRANSMEMBRANE DOMAIN-CONTAINING PROTEIN"/>
    <property type="match status" value="1"/>
</dbReference>
<dbReference type="GO" id="GO:0016020">
    <property type="term" value="C:membrane"/>
    <property type="evidence" value="ECO:0007669"/>
    <property type="project" value="UniProtKB-SubCell"/>
</dbReference>
<evidence type="ECO:0000256" key="3">
    <source>
        <dbReference type="ARBA" id="ARBA00022723"/>
    </source>
</evidence>
<dbReference type="EMBL" id="JTDE01021247">
    <property type="protein sequence ID" value="KAF7233192.1"/>
    <property type="molecule type" value="Genomic_DNA"/>
</dbReference>
<evidence type="ECO:0000256" key="8">
    <source>
        <dbReference type="SAM" id="MobiDB-lite"/>
    </source>
</evidence>
<keyword evidence="6 9" id="KW-1133">Transmembrane helix</keyword>
<feature type="region of interest" description="Disordered" evidence="8">
    <location>
        <begin position="105"/>
        <end position="210"/>
    </location>
</feature>
<keyword evidence="3" id="KW-0479">Metal-binding</keyword>
<organism evidence="11 12">
    <name type="scientific">Paragonimus skrjabini miyazakii</name>
    <dbReference type="NCBI Taxonomy" id="59628"/>
    <lineage>
        <taxon>Eukaryota</taxon>
        <taxon>Metazoa</taxon>
        <taxon>Spiralia</taxon>
        <taxon>Lophotrochozoa</taxon>
        <taxon>Platyhelminthes</taxon>
        <taxon>Trematoda</taxon>
        <taxon>Digenea</taxon>
        <taxon>Plagiorchiida</taxon>
        <taxon>Troglotremata</taxon>
        <taxon>Troglotrematidae</taxon>
        <taxon>Paragonimus</taxon>
    </lineage>
</organism>
<dbReference type="InterPro" id="IPR035892">
    <property type="entry name" value="C2_domain_sf"/>
</dbReference>
<dbReference type="InterPro" id="IPR013583">
    <property type="entry name" value="MCTP_C"/>
</dbReference>
<keyword evidence="12" id="KW-1185">Reference proteome</keyword>
<comment type="caution">
    <text evidence="11">The sequence shown here is derived from an EMBL/GenBank/DDBJ whole genome shotgun (WGS) entry which is preliminary data.</text>
</comment>
<evidence type="ECO:0000313" key="12">
    <source>
        <dbReference type="Proteomes" id="UP000822476"/>
    </source>
</evidence>
<feature type="compositionally biased region" description="Polar residues" evidence="8">
    <location>
        <begin position="109"/>
        <end position="121"/>
    </location>
</feature>
<feature type="transmembrane region" description="Helical" evidence="9">
    <location>
        <begin position="924"/>
        <end position="943"/>
    </location>
</feature>
<sequence length="1107" mass="127484">MMFIEKAQKIAQKPIKDIGRSKTKHREHKGSTLTVDQQGLYDEILPISSKPTKEHKRQSRFFTRFRRNSSHDSGSLNDFSKMAQPELRRVKSFSAGDLTDLEYGDDYASANTRSNTLTSRAGESRSSRPSEFDLSSVSSTKMGLRPVKSISSEGSFSTTDVRRGTRVHDFRRRGRNNLNSDITSVDSDSVARSEASGETGGSSRVSPANSSYIVPSTSVSGRSHLLPREGYFWNIKLHLKRSRNLPNTNAKGRIDPYIKIKYRGKTIRRTRIIFNNRNPVWDETIYVPINNLEYPLELRIYNRDVFKKDDYVGRVMFPLRGLMFAMQQEFNVQLEDETGRSVKPYFGELNFSITLNEIPEANVSSDRRQFLLKQLKTDRQTVHQLPRIVPNPDGSPVAQPTYNSQYWTESAASLQNEPIYDTISNGYMDDPDEYDFPEDGYVCPNESPFVQPSWPQCFFEGTKMGAFLNGITNQMQPITITQMSRWINTKSDVKLENMYSRARLIVTLLRAENLCGSIGSPLATANVQKSRLINSKGMEKALLGRPLSSDEGQAPSPVTHLRLGKTTHHSFIHPRSFNPSWNQEFEFRLRCGEHSYLGVKVIDTSTALQPVLFEAYMNLTMLLPDWTQCFTLKNNIPRQAGEVILLATLTGFSQPPDSISPSMSSSRMSQDSAPTVDPRDEIVPIPPANSQVSPELLEIIKSHYTLSHTFKNREDVGWLYVYVITARELMSKDRNGKSDPYCVIRVLNRCAHTSTVYKSLNPTWNQAFVFPVTDIWTALQIYIMDEDKDSSEFLGRVAIPLIQLTTMRRRWYALKDRNLDKRYKGEVFIETHLVYNPIRAAIRAAYPREKPVVWKRDRVRLRNFLWTYVPKLQIAINRITPYATVIGKGTQVMRQLYYWENWIHSTLFLMALSFAILFVEPYMLGLGLLVGMVCFPLMSLRMFRKNSNRMNRYENDTSDIELASVNLEDYMDDRTESESSDPESKKKKEKKKTLKKKLKKAREVMGTLLVVTEEIASVLEKFESVLRWQVPWLSWLMLLFILVIIVITYFIPLRYILLIYVIKRFTRKLRKAQTGDASPLSIVFRVPDKVEQRKYRLFRTNPLQLDQ</sequence>
<keyword evidence="2 9" id="KW-0812">Transmembrane</keyword>
<feature type="compositionally biased region" description="Low complexity" evidence="8">
    <location>
        <begin position="656"/>
        <end position="672"/>
    </location>
</feature>
<feature type="compositionally biased region" description="Polar residues" evidence="8">
    <location>
        <begin position="201"/>
        <end position="210"/>
    </location>
</feature>
<name>A0A8S9YAU0_9TREM</name>
<dbReference type="PANTHER" id="PTHR45911">
    <property type="entry name" value="C2 DOMAIN-CONTAINING PROTEIN"/>
    <property type="match status" value="1"/>
</dbReference>
<protein>
    <recommendedName>
        <fullName evidence="10">C2 domain-containing protein</fullName>
    </recommendedName>
</protein>
<dbReference type="AlphaFoldDB" id="A0A8S9YAU0"/>
<accession>A0A8S9YAU0</accession>
<evidence type="ECO:0000256" key="4">
    <source>
        <dbReference type="ARBA" id="ARBA00022737"/>
    </source>
</evidence>
<evidence type="ECO:0000313" key="11">
    <source>
        <dbReference type="EMBL" id="KAF7233192.1"/>
    </source>
</evidence>
<dbReference type="Gene3D" id="2.60.40.150">
    <property type="entry name" value="C2 domain"/>
    <property type="match status" value="3"/>
</dbReference>
<keyword evidence="4" id="KW-0677">Repeat</keyword>
<dbReference type="InterPro" id="IPR000008">
    <property type="entry name" value="C2_dom"/>
</dbReference>
<dbReference type="Proteomes" id="UP000822476">
    <property type="component" value="Unassembled WGS sequence"/>
</dbReference>
<keyword evidence="7 9" id="KW-0472">Membrane</keyword>
<reference evidence="11" key="1">
    <citation type="submission" date="2019-07" db="EMBL/GenBank/DDBJ databases">
        <title>Annotation for the trematode Paragonimus miyazaki's.</title>
        <authorList>
            <person name="Choi Y.-J."/>
        </authorList>
    </citation>
    <scope>NUCLEOTIDE SEQUENCE</scope>
    <source>
        <strain evidence="11">Japan</strain>
    </source>
</reference>
<dbReference type="Pfam" id="PF00168">
    <property type="entry name" value="C2"/>
    <property type="match status" value="3"/>
</dbReference>
<keyword evidence="5" id="KW-0106">Calcium</keyword>
<feature type="compositionally biased region" description="Basic and acidic residues" evidence="8">
    <location>
        <begin position="122"/>
        <end position="131"/>
    </location>
</feature>